<feature type="region of interest" description="Disordered" evidence="1">
    <location>
        <begin position="84"/>
        <end position="106"/>
    </location>
</feature>
<proteinExistence type="predicted"/>
<evidence type="ECO:0000256" key="1">
    <source>
        <dbReference type="SAM" id="MobiDB-lite"/>
    </source>
</evidence>
<evidence type="ECO:0008006" key="4">
    <source>
        <dbReference type="Google" id="ProtNLM"/>
    </source>
</evidence>
<name>A0ABX5QZ71_9GAMM</name>
<accession>A0ABX5QZ71</accession>
<reference evidence="3" key="1">
    <citation type="submission" date="2018-09" db="EMBL/GenBank/DDBJ databases">
        <title>Yersinia hibernicus sp. nov.</title>
        <authorList>
            <person name="Nguyen S.V."/>
            <person name="Mundanda D.M."/>
            <person name="Anes J."/>
            <person name="Fanning S."/>
        </authorList>
    </citation>
    <scope>NUCLEOTIDE SEQUENCE [LARGE SCALE GENOMIC DNA]</scope>
    <source>
        <strain evidence="3">CFS1934</strain>
    </source>
</reference>
<organism evidence="2 3">
    <name type="scientific">Yersinia hibernica</name>
    <dbReference type="NCBI Taxonomy" id="2339259"/>
    <lineage>
        <taxon>Bacteria</taxon>
        <taxon>Pseudomonadati</taxon>
        <taxon>Pseudomonadota</taxon>
        <taxon>Gammaproteobacteria</taxon>
        <taxon>Enterobacterales</taxon>
        <taxon>Yersiniaceae</taxon>
        <taxon>Yersinia</taxon>
    </lineage>
</organism>
<gene>
    <name evidence="2" type="ORF">D5F51_07210</name>
</gene>
<keyword evidence="3" id="KW-1185">Reference proteome</keyword>
<dbReference type="EMBL" id="CP032487">
    <property type="protein sequence ID" value="QAX78366.1"/>
    <property type="molecule type" value="Genomic_DNA"/>
</dbReference>
<feature type="compositionally biased region" description="Basic and acidic residues" evidence="1">
    <location>
        <begin position="97"/>
        <end position="106"/>
    </location>
</feature>
<evidence type="ECO:0000313" key="3">
    <source>
        <dbReference type="Proteomes" id="UP000288804"/>
    </source>
</evidence>
<protein>
    <recommendedName>
        <fullName evidence="4">Lipoprotein</fullName>
    </recommendedName>
</protein>
<dbReference type="RefSeq" id="WP_050916801.1">
    <property type="nucleotide sequence ID" value="NZ_CP032487.1"/>
</dbReference>
<evidence type="ECO:0000313" key="2">
    <source>
        <dbReference type="EMBL" id="QAX78366.1"/>
    </source>
</evidence>
<sequence length="106" mass="11923">MALSSCAQQTTEAFGEALGRDAVLKDAGWAHKMSEHSPFPDERRINVSKLSIASKELKFRKLDDDKACAWNMEKGATDTMYLNTERKQENQTPAEQNVREARAASY</sequence>
<dbReference type="Proteomes" id="UP000288804">
    <property type="component" value="Chromosome"/>
</dbReference>